<accession>A0A964DXK1</accession>
<dbReference type="GO" id="GO:0042597">
    <property type="term" value="C:periplasmic space"/>
    <property type="evidence" value="ECO:0007669"/>
    <property type="project" value="InterPro"/>
</dbReference>
<reference evidence="5" key="1">
    <citation type="journal article" date="2021" name="Microorganisms">
        <title>Acidisoma silvae sp. nov. and Acidisomacellulosilytica sp. nov., Two Acidophilic Bacteria Isolated from Decaying Wood, Hydrolyzing Cellulose and Producing Poly-3-hydroxybutyrate.</title>
        <authorList>
            <person name="Mieszkin S."/>
            <person name="Pouder E."/>
            <person name="Uroz S."/>
            <person name="Simon-Colin C."/>
            <person name="Alain K."/>
        </authorList>
    </citation>
    <scope>NUCLEOTIDE SEQUENCE</scope>
    <source>
        <strain evidence="5">HW T2.11</strain>
    </source>
</reference>
<gene>
    <name evidence="5" type="ORF">ASILVAE211_03775</name>
</gene>
<dbReference type="PANTHER" id="PTHR37423">
    <property type="entry name" value="SOLUBLE LYTIC MUREIN TRANSGLYCOSYLASE-RELATED"/>
    <property type="match status" value="1"/>
</dbReference>
<comment type="similarity">
    <text evidence="2">Belongs to the virb1 family.</text>
</comment>
<dbReference type="InterPro" id="IPR000189">
    <property type="entry name" value="Transglyc_AS"/>
</dbReference>
<comment type="similarity">
    <text evidence="1">Belongs to the transglycosylase Slt family.</text>
</comment>
<dbReference type="AlphaFoldDB" id="A0A964DXK1"/>
<sequence>MPRADPQGGNGFAFPQPLNPSDAVLVRQIFALQAQGKIADAQKATAQLSNRILLGPILADRYIGPYDKPSVPELQDWLAQYGDQPQAPAVAHVLQLRLKTAKSGKMPPLTTLPYLAAPSPSEGADLDIGPADTGITRQPGLDARVLGLAQAGRFDAAVAAIAAAKIDQLYGATLRAEVAHIAFANGKNRFAANLAKTAIDEAHGKLGLPSFVAGLAAWRDGGAGALDFFTDAAVAPQAAPNLVACASFWAARAALKARQNMVYLSWMRRAADSGAGFYATLARRMLGQDTPDGLGQQLLGLADLEAVAAKPAGARAFALLQVGQSTLAEEEFRHLYPTVAHDPGLSRAIMLISWKAGMATLASQIAALDPTRPPGSTVVIPPLSLFPQHGLHIDPSLLYALVRVESNFDPSAVSGAGARGLLQLMPATAAFMNKWGATQIQRRSNGLADPAYNLEMGQRYINYLASQSHIDGDLIRILASYNAGPSETSTWSNAQAAEHDPLLYIEMIPNTETRQFVFSVLRYSWAYAAQLNLPVPSLDALADGDFPHLTSNGAAGTAIASSTTIH</sequence>
<evidence type="ECO:0000313" key="6">
    <source>
        <dbReference type="Proteomes" id="UP000708298"/>
    </source>
</evidence>
<dbReference type="InterPro" id="IPR008939">
    <property type="entry name" value="Lytic_TGlycosylase_superhlx_U"/>
</dbReference>
<dbReference type="InterPro" id="IPR008258">
    <property type="entry name" value="Transglycosylase_SLT_dom_1"/>
</dbReference>
<keyword evidence="3" id="KW-0732">Signal</keyword>
<reference evidence="5" key="2">
    <citation type="submission" date="2021-01" db="EMBL/GenBank/DDBJ databases">
        <authorList>
            <person name="Mieszkin S."/>
            <person name="Pouder E."/>
            <person name="Alain K."/>
        </authorList>
    </citation>
    <scope>NUCLEOTIDE SEQUENCE</scope>
    <source>
        <strain evidence="5">HW T2.11</strain>
    </source>
</reference>
<dbReference type="SUPFAM" id="SSF53955">
    <property type="entry name" value="Lysozyme-like"/>
    <property type="match status" value="1"/>
</dbReference>
<dbReference type="RefSeq" id="WP_227319935.1">
    <property type="nucleotide sequence ID" value="NZ_JAESVB010000001.1"/>
</dbReference>
<name>A0A964DXK1_9PROT</name>
<dbReference type="GO" id="GO:0004553">
    <property type="term" value="F:hydrolase activity, hydrolyzing O-glycosyl compounds"/>
    <property type="evidence" value="ECO:0007669"/>
    <property type="project" value="InterPro"/>
</dbReference>
<dbReference type="PANTHER" id="PTHR37423:SF2">
    <property type="entry name" value="MEMBRANE-BOUND LYTIC MUREIN TRANSGLYCOSYLASE C"/>
    <property type="match status" value="1"/>
</dbReference>
<dbReference type="Proteomes" id="UP000708298">
    <property type="component" value="Unassembled WGS sequence"/>
</dbReference>
<dbReference type="GO" id="GO:0000270">
    <property type="term" value="P:peptidoglycan metabolic process"/>
    <property type="evidence" value="ECO:0007669"/>
    <property type="project" value="InterPro"/>
</dbReference>
<dbReference type="EMBL" id="JAESVB010000001">
    <property type="protein sequence ID" value="MCB8874291.1"/>
    <property type="molecule type" value="Genomic_DNA"/>
</dbReference>
<keyword evidence="6" id="KW-1185">Reference proteome</keyword>
<dbReference type="Gene3D" id="1.10.530.10">
    <property type="match status" value="1"/>
</dbReference>
<dbReference type="GO" id="GO:0008933">
    <property type="term" value="F:peptidoglycan lytic transglycosylase activity"/>
    <property type="evidence" value="ECO:0007669"/>
    <property type="project" value="InterPro"/>
</dbReference>
<dbReference type="SUPFAM" id="SSF48435">
    <property type="entry name" value="Bacterial muramidases"/>
    <property type="match status" value="1"/>
</dbReference>
<evidence type="ECO:0000256" key="2">
    <source>
        <dbReference type="ARBA" id="ARBA00009387"/>
    </source>
</evidence>
<comment type="caution">
    <text evidence="5">The sequence shown here is derived from an EMBL/GenBank/DDBJ whole genome shotgun (WGS) entry which is preliminary data.</text>
</comment>
<evidence type="ECO:0000256" key="3">
    <source>
        <dbReference type="ARBA" id="ARBA00022729"/>
    </source>
</evidence>
<dbReference type="Pfam" id="PF01464">
    <property type="entry name" value="SLT"/>
    <property type="match status" value="1"/>
</dbReference>
<evidence type="ECO:0000259" key="4">
    <source>
        <dbReference type="Pfam" id="PF01464"/>
    </source>
</evidence>
<dbReference type="PROSITE" id="PS00922">
    <property type="entry name" value="TRANSGLYCOSYLASE"/>
    <property type="match status" value="1"/>
</dbReference>
<dbReference type="InterPro" id="IPR023346">
    <property type="entry name" value="Lysozyme-like_dom_sf"/>
</dbReference>
<feature type="domain" description="Transglycosylase SLT" evidence="4">
    <location>
        <begin position="392"/>
        <end position="498"/>
    </location>
</feature>
<protein>
    <submittedName>
        <fullName evidence="5">Lytic transglycosylase domain-containing protein</fullName>
    </submittedName>
</protein>
<dbReference type="CDD" id="cd13401">
    <property type="entry name" value="Slt70-like"/>
    <property type="match status" value="1"/>
</dbReference>
<proteinExistence type="inferred from homology"/>
<dbReference type="GO" id="GO:0016020">
    <property type="term" value="C:membrane"/>
    <property type="evidence" value="ECO:0007669"/>
    <property type="project" value="InterPro"/>
</dbReference>
<evidence type="ECO:0000256" key="1">
    <source>
        <dbReference type="ARBA" id="ARBA00007734"/>
    </source>
</evidence>
<evidence type="ECO:0000313" key="5">
    <source>
        <dbReference type="EMBL" id="MCB8874291.1"/>
    </source>
</evidence>
<organism evidence="5 6">
    <name type="scientific">Acidisoma silvae</name>
    <dbReference type="NCBI Taxonomy" id="2802396"/>
    <lineage>
        <taxon>Bacteria</taxon>
        <taxon>Pseudomonadati</taxon>
        <taxon>Pseudomonadota</taxon>
        <taxon>Alphaproteobacteria</taxon>
        <taxon>Acetobacterales</taxon>
        <taxon>Acidocellaceae</taxon>
        <taxon>Acidisoma</taxon>
    </lineage>
</organism>